<evidence type="ECO:0000313" key="3">
    <source>
        <dbReference type="EMBL" id="MDE1515610.1"/>
    </source>
</evidence>
<dbReference type="GO" id="GO:0004851">
    <property type="term" value="F:uroporphyrin-III C-methyltransferase activity"/>
    <property type="evidence" value="ECO:0007669"/>
    <property type="project" value="UniProtKB-EC"/>
</dbReference>
<dbReference type="Pfam" id="PF04375">
    <property type="entry name" value="HemX"/>
    <property type="match status" value="1"/>
</dbReference>
<gene>
    <name evidence="3" type="ORF">PUN32_11365</name>
</gene>
<organism evidence="3 4">
    <name type="scientific">Vibrio chanodichtyis</name>
    <dbReference type="NCBI Taxonomy" id="3027932"/>
    <lineage>
        <taxon>Bacteria</taxon>
        <taxon>Pseudomonadati</taxon>
        <taxon>Pseudomonadota</taxon>
        <taxon>Gammaproteobacteria</taxon>
        <taxon>Vibrionales</taxon>
        <taxon>Vibrionaceae</taxon>
        <taxon>Vibrio</taxon>
    </lineage>
</organism>
<feature type="region of interest" description="Disordered" evidence="2">
    <location>
        <begin position="1"/>
        <end position="56"/>
    </location>
</feature>
<evidence type="ECO:0000256" key="2">
    <source>
        <dbReference type="SAM" id="MobiDB-lite"/>
    </source>
</evidence>
<dbReference type="PANTHER" id="PTHR38043">
    <property type="entry name" value="PROTEIN HEMX"/>
    <property type="match status" value="1"/>
</dbReference>
<keyword evidence="1" id="KW-0175">Coiled coil</keyword>
<evidence type="ECO:0000313" key="4">
    <source>
        <dbReference type="Proteomes" id="UP001216189"/>
    </source>
</evidence>
<dbReference type="PANTHER" id="PTHR38043:SF1">
    <property type="entry name" value="PROTEIN HEMX"/>
    <property type="match status" value="1"/>
</dbReference>
<evidence type="ECO:0000256" key="1">
    <source>
        <dbReference type="SAM" id="Coils"/>
    </source>
</evidence>
<dbReference type="GO" id="GO:0032259">
    <property type="term" value="P:methylation"/>
    <property type="evidence" value="ECO:0007669"/>
    <property type="project" value="UniProtKB-KW"/>
</dbReference>
<proteinExistence type="predicted"/>
<dbReference type="EC" id="2.1.1.107" evidence="3"/>
<sequence>MTDQHKPQQEPATTTPKSPTPASSTASGVSDAAAKPASAKAAPPNPTEVKPPPANQSGKKLATLALVLVLALGAGLAYLHQQQTSKWQSELQALRAELQQTRSDLTAELEQAQASATSQTTALAQRTETELEQQQQSLASLQLTLADIQGRRPNDWLLAEADYLVKLAGRKLFIEQDVTSATQLMQTADQRIATLNDPSLTPLRKAFANDITTLKSIPIIDRDGLVLRLISLQQQVASLPLANTMLPTEQPPLASQAVSEDITDWQTNLRRSLTAFAGHFITFRSRDGNAIPLLAPSQHFYLQENLKAKLETAIKAVYAQQQAIYHTSLTTAAQWSSAFFNAEDPALQAFKSTLEQLAKLQVQVEYPVKLQSQQPLSEAINQRLRRSVAPLTTEQQP</sequence>
<keyword evidence="4" id="KW-1185">Reference proteome</keyword>
<accession>A0ABT5V5K1</accession>
<keyword evidence="3" id="KW-0489">Methyltransferase</keyword>
<keyword evidence="3" id="KW-0808">Transferase</keyword>
<name>A0ABT5V5K1_9VIBR</name>
<feature type="compositionally biased region" description="Pro residues" evidence="2">
    <location>
        <begin position="43"/>
        <end position="54"/>
    </location>
</feature>
<dbReference type="Proteomes" id="UP001216189">
    <property type="component" value="Unassembled WGS sequence"/>
</dbReference>
<protein>
    <submittedName>
        <fullName evidence="3">Uroporphyrinogen-III C-methyltransferase</fullName>
        <ecNumber evidence="3">2.1.1.107</ecNumber>
    </submittedName>
</protein>
<feature type="compositionally biased region" description="Low complexity" evidence="2">
    <location>
        <begin position="11"/>
        <end position="42"/>
    </location>
</feature>
<dbReference type="RefSeq" id="WP_274723329.1">
    <property type="nucleotide sequence ID" value="NZ_JARBFT010000012.1"/>
</dbReference>
<reference evidence="3 4" key="1">
    <citation type="submission" date="2023-02" db="EMBL/GenBank/DDBJ databases">
        <title>Vibrio intestini sp. nov., a close relative of Vibrio cholerae isolated from the intestine of Healthy Culter dabryi.</title>
        <authorList>
            <person name="Wu N."/>
        </authorList>
    </citation>
    <scope>NUCLEOTIDE SEQUENCE [LARGE SCALE GENOMIC DNA]</scope>
    <source>
        <strain evidence="3 4">DSL-7</strain>
    </source>
</reference>
<comment type="caution">
    <text evidence="3">The sequence shown here is derived from an EMBL/GenBank/DDBJ whole genome shotgun (WGS) entry which is preliminary data.</text>
</comment>
<feature type="coiled-coil region" evidence="1">
    <location>
        <begin position="84"/>
        <end position="151"/>
    </location>
</feature>
<dbReference type="EMBL" id="JARBFT010000012">
    <property type="protein sequence ID" value="MDE1515610.1"/>
    <property type="molecule type" value="Genomic_DNA"/>
</dbReference>
<dbReference type="InterPro" id="IPR007470">
    <property type="entry name" value="HemX"/>
</dbReference>